<dbReference type="Proteomes" id="UP000249046">
    <property type="component" value="Unassembled WGS sequence"/>
</dbReference>
<comment type="caution">
    <text evidence="3">The sequence shown here is derived from an EMBL/GenBank/DDBJ whole genome shotgun (WGS) entry which is preliminary data.</text>
</comment>
<dbReference type="EMBL" id="QFPO01000007">
    <property type="protein sequence ID" value="PZQ14814.1"/>
    <property type="molecule type" value="Genomic_DNA"/>
</dbReference>
<accession>A0A2W5KGH1</accession>
<protein>
    <submittedName>
        <fullName evidence="3">Protein U</fullName>
    </submittedName>
</protein>
<evidence type="ECO:0000313" key="4">
    <source>
        <dbReference type="Proteomes" id="UP000249046"/>
    </source>
</evidence>
<evidence type="ECO:0000256" key="1">
    <source>
        <dbReference type="SAM" id="MobiDB-lite"/>
    </source>
</evidence>
<dbReference type="PANTHER" id="PTHR37089:SF4">
    <property type="entry name" value="EXPORTED PROTEIN"/>
    <property type="match status" value="1"/>
</dbReference>
<sequence>MAGGRSADRPLPCPRRATRAAGHDDHGAADMPLRRLPMTACLLALAACWSGAAHALTTCSATMTHLTFGPVDPLGGLVDTTATINYQCTYSSGLLGNLYGVYARLCMSIGTGAQGSGVQPRQMISGSGDAMMFQIYRDATRTQVWGSVDTPGTPPLQRDLQFTILGVGTTQTGTATVYGRVPAGQTGLGVGAYSNSFSGIHTRLSFRYNEALLSLGTFPTDCGNANNGSFAFTASASVAPACTVSATTQDFGAVSGLLRAAQDATSTVSLRCTYRAPWQVGLGLGQNAAGTARRMTGPGGLIDYELYRDLGRTQRWGTTLNVDTVTGTGTGATQSLTVYGRVPAQTPRTAGTYTDTIVVTVTY</sequence>
<reference evidence="3 4" key="1">
    <citation type="submission" date="2017-08" db="EMBL/GenBank/DDBJ databases">
        <title>Infants hospitalized years apart are colonized by the same room-sourced microbial strains.</title>
        <authorList>
            <person name="Brooks B."/>
            <person name="Olm M.R."/>
            <person name="Firek B.A."/>
            <person name="Baker R."/>
            <person name="Thomas B.C."/>
            <person name="Morowitz M.J."/>
            <person name="Banfield J.F."/>
        </authorList>
    </citation>
    <scope>NUCLEOTIDE SEQUENCE [LARGE SCALE GENOMIC DNA]</scope>
    <source>
        <strain evidence="3">S2_005_003_R2_42</strain>
    </source>
</reference>
<gene>
    <name evidence="3" type="ORF">DI564_09950</name>
</gene>
<evidence type="ECO:0000313" key="3">
    <source>
        <dbReference type="EMBL" id="PZQ14814.1"/>
    </source>
</evidence>
<proteinExistence type="predicted"/>
<feature type="region of interest" description="Disordered" evidence="1">
    <location>
        <begin position="1"/>
        <end position="28"/>
    </location>
</feature>
<dbReference type="InterPro" id="IPR053167">
    <property type="entry name" value="Spore_coat_component"/>
</dbReference>
<dbReference type="SMART" id="SM00972">
    <property type="entry name" value="SCPU"/>
    <property type="match status" value="2"/>
</dbReference>
<dbReference type="PANTHER" id="PTHR37089">
    <property type="entry name" value="PROTEIN U-RELATED"/>
    <property type="match status" value="1"/>
</dbReference>
<dbReference type="AlphaFoldDB" id="A0A2W5KGH1"/>
<dbReference type="Pfam" id="PF05229">
    <property type="entry name" value="SCPU"/>
    <property type="match status" value="2"/>
</dbReference>
<dbReference type="InterPro" id="IPR007893">
    <property type="entry name" value="Spore_coat_U/FanG"/>
</dbReference>
<feature type="domain" description="Spore coat protein U/FanG" evidence="2">
    <location>
        <begin position="53"/>
        <end position="195"/>
    </location>
</feature>
<feature type="domain" description="Spore coat protein U/FanG" evidence="2">
    <location>
        <begin position="230"/>
        <end position="360"/>
    </location>
</feature>
<evidence type="ECO:0000259" key="2">
    <source>
        <dbReference type="Pfam" id="PF05229"/>
    </source>
</evidence>
<organism evidence="3 4">
    <name type="scientific">Rhodanobacter denitrificans</name>
    <dbReference type="NCBI Taxonomy" id="666685"/>
    <lineage>
        <taxon>Bacteria</taxon>
        <taxon>Pseudomonadati</taxon>
        <taxon>Pseudomonadota</taxon>
        <taxon>Gammaproteobacteria</taxon>
        <taxon>Lysobacterales</taxon>
        <taxon>Rhodanobacteraceae</taxon>
        <taxon>Rhodanobacter</taxon>
    </lineage>
</organism>
<name>A0A2W5KGH1_9GAMM</name>